<evidence type="ECO:0000313" key="1">
    <source>
        <dbReference type="EMBL" id="CAG7728081.1"/>
    </source>
</evidence>
<comment type="caution">
    <text evidence="1">The sequence shown here is derived from an EMBL/GenBank/DDBJ whole genome shotgun (WGS) entry which is preliminary data.</text>
</comment>
<protein>
    <submittedName>
        <fullName evidence="1">Uncharacterized protein</fullName>
    </submittedName>
</protein>
<dbReference type="EMBL" id="CAJVCH010158348">
    <property type="protein sequence ID" value="CAG7728081.1"/>
    <property type="molecule type" value="Genomic_DNA"/>
</dbReference>
<name>A0A8J2KMK0_9HEXA</name>
<sequence>QVFDEFKDLTQIRGFILNSDHYLFLEYFNICFNFILQSCLQLEDFRDAKLKWVFVWYRFDHKLSRE</sequence>
<evidence type="ECO:0000313" key="2">
    <source>
        <dbReference type="Proteomes" id="UP000708208"/>
    </source>
</evidence>
<dbReference type="Proteomes" id="UP000708208">
    <property type="component" value="Unassembled WGS sequence"/>
</dbReference>
<feature type="non-terminal residue" evidence="1">
    <location>
        <position position="1"/>
    </location>
</feature>
<keyword evidence="2" id="KW-1185">Reference proteome</keyword>
<accession>A0A8J2KMK0</accession>
<proteinExistence type="predicted"/>
<dbReference type="AlphaFoldDB" id="A0A8J2KMK0"/>
<organism evidence="1 2">
    <name type="scientific">Allacma fusca</name>
    <dbReference type="NCBI Taxonomy" id="39272"/>
    <lineage>
        <taxon>Eukaryota</taxon>
        <taxon>Metazoa</taxon>
        <taxon>Ecdysozoa</taxon>
        <taxon>Arthropoda</taxon>
        <taxon>Hexapoda</taxon>
        <taxon>Collembola</taxon>
        <taxon>Symphypleona</taxon>
        <taxon>Sminthuridae</taxon>
        <taxon>Allacma</taxon>
    </lineage>
</organism>
<gene>
    <name evidence="1" type="ORF">AFUS01_LOCUS16889</name>
</gene>
<reference evidence="1" key="1">
    <citation type="submission" date="2021-06" db="EMBL/GenBank/DDBJ databases">
        <authorList>
            <person name="Hodson N. C."/>
            <person name="Mongue J. A."/>
            <person name="Jaron S. K."/>
        </authorList>
    </citation>
    <scope>NUCLEOTIDE SEQUENCE</scope>
</reference>